<comment type="caution">
    <text evidence="8">The sequence shown here is derived from an EMBL/GenBank/DDBJ whole genome shotgun (WGS) entry which is preliminary data.</text>
</comment>
<keyword evidence="2 5" id="KW-0812">Transmembrane</keyword>
<keyword evidence="9" id="KW-1185">Reference proteome</keyword>
<sequence>ALAVPAAVAVLHRPAVAAPPLPGIPFGLTVDGLAAIGVCTLVAVFAAVVVFSAGRHEGAGARSRYYGLLLLFAAAMLATVTAADLLTLLMAWEVMGATSYGLIAFHWRDPRTGSSAAASFLTTRTADLGMYAAAGAALAGGSRGLELGGLVGLSAPWDHVAAGGLLVAALGKSAQLPFAFWLSRAMDGPSPVSALPHSATMVAAGGYLLLRVQPA</sequence>
<evidence type="ECO:0000313" key="9">
    <source>
        <dbReference type="Proteomes" id="UP001596956"/>
    </source>
</evidence>
<evidence type="ECO:0000313" key="8">
    <source>
        <dbReference type="EMBL" id="MFD0804270.1"/>
    </source>
</evidence>
<dbReference type="InterPro" id="IPR001750">
    <property type="entry name" value="ND/Mrp_TM"/>
</dbReference>
<keyword evidence="4 6" id="KW-0472">Membrane</keyword>
<accession>A0ABW3BMK3</accession>
<evidence type="ECO:0000256" key="4">
    <source>
        <dbReference type="ARBA" id="ARBA00023136"/>
    </source>
</evidence>
<feature type="transmembrane region" description="Helical" evidence="6">
    <location>
        <begin position="33"/>
        <end position="53"/>
    </location>
</feature>
<dbReference type="PANTHER" id="PTHR42829">
    <property type="entry name" value="NADH-UBIQUINONE OXIDOREDUCTASE CHAIN 5"/>
    <property type="match status" value="1"/>
</dbReference>
<evidence type="ECO:0000256" key="2">
    <source>
        <dbReference type="ARBA" id="ARBA00022692"/>
    </source>
</evidence>
<protein>
    <submittedName>
        <fullName evidence="8">Proton-conducting transporter membrane subunit</fullName>
    </submittedName>
</protein>
<evidence type="ECO:0000256" key="3">
    <source>
        <dbReference type="ARBA" id="ARBA00022989"/>
    </source>
</evidence>
<name>A0ABW3BMK3_9ACTN</name>
<dbReference type="Pfam" id="PF00361">
    <property type="entry name" value="Proton_antipo_M"/>
    <property type="match status" value="1"/>
</dbReference>
<dbReference type="Proteomes" id="UP001596956">
    <property type="component" value="Unassembled WGS sequence"/>
</dbReference>
<evidence type="ECO:0000256" key="1">
    <source>
        <dbReference type="ARBA" id="ARBA00004127"/>
    </source>
</evidence>
<dbReference type="PANTHER" id="PTHR42829:SF2">
    <property type="entry name" value="NADH-UBIQUINONE OXIDOREDUCTASE CHAIN 5"/>
    <property type="match status" value="1"/>
</dbReference>
<comment type="subcellular location">
    <subcellularLocation>
        <location evidence="1">Endomembrane system</location>
        <topology evidence="1">Multi-pass membrane protein</topology>
    </subcellularLocation>
    <subcellularLocation>
        <location evidence="5">Membrane</location>
        <topology evidence="5">Multi-pass membrane protein</topology>
    </subcellularLocation>
</comment>
<evidence type="ECO:0000259" key="7">
    <source>
        <dbReference type="Pfam" id="PF00361"/>
    </source>
</evidence>
<feature type="non-terminal residue" evidence="8">
    <location>
        <position position="215"/>
    </location>
</feature>
<reference evidence="9" key="1">
    <citation type="journal article" date="2019" name="Int. J. Syst. Evol. Microbiol.">
        <title>The Global Catalogue of Microorganisms (GCM) 10K type strain sequencing project: providing services to taxonomists for standard genome sequencing and annotation.</title>
        <authorList>
            <consortium name="The Broad Institute Genomics Platform"/>
            <consortium name="The Broad Institute Genome Sequencing Center for Infectious Disease"/>
            <person name="Wu L."/>
            <person name="Ma J."/>
        </authorList>
    </citation>
    <scope>NUCLEOTIDE SEQUENCE [LARGE SCALE GENOMIC DNA]</scope>
    <source>
        <strain evidence="9">CCUG 63369</strain>
    </source>
</reference>
<feature type="transmembrane region" description="Helical" evidence="6">
    <location>
        <begin position="65"/>
        <end position="83"/>
    </location>
</feature>
<organism evidence="8 9">
    <name type="scientific">Streptomonospora algeriensis</name>
    <dbReference type="NCBI Taxonomy" id="995084"/>
    <lineage>
        <taxon>Bacteria</taxon>
        <taxon>Bacillati</taxon>
        <taxon>Actinomycetota</taxon>
        <taxon>Actinomycetes</taxon>
        <taxon>Streptosporangiales</taxon>
        <taxon>Nocardiopsidaceae</taxon>
        <taxon>Streptomonospora</taxon>
    </lineage>
</organism>
<keyword evidence="3 6" id="KW-1133">Transmembrane helix</keyword>
<proteinExistence type="predicted"/>
<gene>
    <name evidence="8" type="ORF">ACFQZU_23540</name>
</gene>
<dbReference type="InterPro" id="IPR003945">
    <property type="entry name" value="NU5C-like"/>
</dbReference>
<dbReference type="PRINTS" id="PR01434">
    <property type="entry name" value="NADHDHGNASE5"/>
</dbReference>
<feature type="non-terminal residue" evidence="8">
    <location>
        <position position="1"/>
    </location>
</feature>
<evidence type="ECO:0000256" key="6">
    <source>
        <dbReference type="SAM" id="Phobius"/>
    </source>
</evidence>
<dbReference type="EMBL" id="JBHTHR010001508">
    <property type="protein sequence ID" value="MFD0804270.1"/>
    <property type="molecule type" value="Genomic_DNA"/>
</dbReference>
<feature type="domain" description="NADH:quinone oxidoreductase/Mrp antiporter transmembrane" evidence="7">
    <location>
        <begin position="82"/>
        <end position="213"/>
    </location>
</feature>
<evidence type="ECO:0000256" key="5">
    <source>
        <dbReference type="RuleBase" id="RU000320"/>
    </source>
</evidence>